<comment type="caution">
    <text evidence="1">The sequence shown here is derived from an EMBL/GenBank/DDBJ whole genome shotgun (WGS) entry which is preliminary data.</text>
</comment>
<keyword evidence="2" id="KW-1185">Reference proteome</keyword>
<proteinExistence type="predicted"/>
<name>A0ABN8QJA2_9CNID</name>
<gene>
    <name evidence="1" type="ORF">PLOB_00007137</name>
</gene>
<protein>
    <submittedName>
        <fullName evidence="1">Uncharacterized protein</fullName>
    </submittedName>
</protein>
<dbReference type="Proteomes" id="UP001159405">
    <property type="component" value="Unassembled WGS sequence"/>
</dbReference>
<reference evidence="1 2" key="1">
    <citation type="submission" date="2022-05" db="EMBL/GenBank/DDBJ databases">
        <authorList>
            <consortium name="Genoscope - CEA"/>
            <person name="William W."/>
        </authorList>
    </citation>
    <scope>NUCLEOTIDE SEQUENCE [LARGE SCALE GENOMIC DNA]</scope>
</reference>
<organism evidence="1 2">
    <name type="scientific">Porites lobata</name>
    <dbReference type="NCBI Taxonomy" id="104759"/>
    <lineage>
        <taxon>Eukaryota</taxon>
        <taxon>Metazoa</taxon>
        <taxon>Cnidaria</taxon>
        <taxon>Anthozoa</taxon>
        <taxon>Hexacorallia</taxon>
        <taxon>Scleractinia</taxon>
        <taxon>Fungiina</taxon>
        <taxon>Poritidae</taxon>
        <taxon>Porites</taxon>
    </lineage>
</organism>
<evidence type="ECO:0000313" key="2">
    <source>
        <dbReference type="Proteomes" id="UP001159405"/>
    </source>
</evidence>
<evidence type="ECO:0000313" key="1">
    <source>
        <dbReference type="EMBL" id="CAH3165183.1"/>
    </source>
</evidence>
<accession>A0ABN8QJA2</accession>
<dbReference type="EMBL" id="CALNXK010000132">
    <property type="protein sequence ID" value="CAH3165183.1"/>
    <property type="molecule type" value="Genomic_DNA"/>
</dbReference>
<sequence length="135" mass="15564">MIQPVFTYCGTLGLSLENTNELSIESIERRSQKVIGGNYQVQTVESFIKRQSCQLVFDCLQDNVCTPFKGYFTKIEHNINTRNNGCSLKLPKAKLEFGRRSFAFQGALVYNTLPRHLRNLNSRFLFKSNLKESFQ</sequence>